<dbReference type="Proteomes" id="UP000178577">
    <property type="component" value="Unassembled WGS sequence"/>
</dbReference>
<evidence type="ECO:0000313" key="3">
    <source>
        <dbReference type="Proteomes" id="UP000178577"/>
    </source>
</evidence>
<evidence type="ECO:0000256" key="1">
    <source>
        <dbReference type="SAM" id="SignalP"/>
    </source>
</evidence>
<evidence type="ECO:0000313" key="2">
    <source>
        <dbReference type="EMBL" id="OGD88808.1"/>
    </source>
</evidence>
<protein>
    <recommendedName>
        <fullName evidence="4">PepSY domain-containing protein</fullName>
    </recommendedName>
</protein>
<feature type="signal peptide" evidence="1">
    <location>
        <begin position="1"/>
        <end position="17"/>
    </location>
</feature>
<gene>
    <name evidence="2" type="ORF">A2693_04900</name>
</gene>
<proteinExistence type="predicted"/>
<reference evidence="2 3" key="1">
    <citation type="journal article" date="2016" name="Nat. Commun.">
        <title>Thousands of microbial genomes shed light on interconnected biogeochemical processes in an aquifer system.</title>
        <authorList>
            <person name="Anantharaman K."/>
            <person name="Brown C.T."/>
            <person name="Hug L.A."/>
            <person name="Sharon I."/>
            <person name="Castelle C.J."/>
            <person name="Probst A.J."/>
            <person name="Thomas B.C."/>
            <person name="Singh A."/>
            <person name="Wilkins M.J."/>
            <person name="Karaoz U."/>
            <person name="Brodie E.L."/>
            <person name="Williams K.H."/>
            <person name="Hubbard S.S."/>
            <person name="Banfield J.F."/>
        </authorList>
    </citation>
    <scope>NUCLEOTIDE SEQUENCE [LARGE SCALE GENOMIC DNA]</scope>
</reference>
<sequence length="135" mass="14621">MKKKILLIAISSLILSACIPRLSSNGGSTDSGEYAKGKVVAGFPGLPRYPKSQVIETIGQKGSYGGTFVVDKDILKVVKFYNESLPKLGWEVKVRQQSQYNYLFEIKNSNLYGTVIVNTAADGETVAISMAASPR</sequence>
<name>A0A1F5GAC7_9BACT</name>
<dbReference type="AlphaFoldDB" id="A0A1F5GAC7"/>
<dbReference type="EMBL" id="MFAY01000027">
    <property type="protein sequence ID" value="OGD88808.1"/>
    <property type="molecule type" value="Genomic_DNA"/>
</dbReference>
<comment type="caution">
    <text evidence="2">The sequence shown here is derived from an EMBL/GenBank/DDBJ whole genome shotgun (WGS) entry which is preliminary data.</text>
</comment>
<keyword evidence="1" id="KW-0732">Signal</keyword>
<accession>A0A1F5GAC7</accession>
<feature type="chain" id="PRO_5009518711" description="PepSY domain-containing protein" evidence="1">
    <location>
        <begin position="18"/>
        <end position="135"/>
    </location>
</feature>
<organism evidence="2 3">
    <name type="scientific">Candidatus Curtissbacteria bacterium RIFCSPHIGHO2_01_FULL_40_12</name>
    <dbReference type="NCBI Taxonomy" id="1797710"/>
    <lineage>
        <taxon>Bacteria</taxon>
        <taxon>Candidatus Curtissiibacteriota</taxon>
    </lineage>
</organism>
<evidence type="ECO:0008006" key="4">
    <source>
        <dbReference type="Google" id="ProtNLM"/>
    </source>
</evidence>
<dbReference type="PROSITE" id="PS51257">
    <property type="entry name" value="PROKAR_LIPOPROTEIN"/>
    <property type="match status" value="1"/>
</dbReference>